<dbReference type="OrthoDB" id="1188001at2"/>
<dbReference type="EMBL" id="QBKA01000002">
    <property type="protein sequence ID" value="RDC59612.1"/>
    <property type="molecule type" value="Genomic_DNA"/>
</dbReference>
<dbReference type="EC" id="3.1.3.48" evidence="2"/>
<dbReference type="Gene3D" id="3.90.190.10">
    <property type="entry name" value="Protein tyrosine phosphatase superfamily"/>
    <property type="match status" value="1"/>
</dbReference>
<dbReference type="GO" id="GO:0004725">
    <property type="term" value="F:protein tyrosine phosphatase activity"/>
    <property type="evidence" value="ECO:0007669"/>
    <property type="project" value="UniProtKB-EC"/>
</dbReference>
<dbReference type="Proteomes" id="UP000253727">
    <property type="component" value="Unassembled WGS sequence"/>
</dbReference>
<reference evidence="2 3" key="1">
    <citation type="submission" date="2018-04" db="EMBL/GenBank/DDBJ databases">
        <title>Altererythrobacter sp. HME9302 genome sequencing and assembly.</title>
        <authorList>
            <person name="Kang H."/>
            <person name="Kim H."/>
            <person name="Joh K."/>
        </authorList>
    </citation>
    <scope>NUCLEOTIDE SEQUENCE [LARGE SCALE GENOMIC DNA]</scope>
    <source>
        <strain evidence="2 3">HME9302</strain>
    </source>
</reference>
<evidence type="ECO:0000256" key="1">
    <source>
        <dbReference type="ARBA" id="ARBA00009580"/>
    </source>
</evidence>
<accession>A0A369Q562</accession>
<gene>
    <name evidence="2" type="ORF">HME9302_00802</name>
</gene>
<sequence length="262" mass="28096">MPSPNFIPTTGVHNFRDYGGYAAGAGGRVKRGLLYRSGQHSTASDADLAKVADAGLATVIDLRGPSERAANVCRRPAGFDAQVLFHDGETSSRAPHEAAGSGEFDAGVARQRMIALYDRMPTNPAMVAMFSRYFEALAEQAEGVAAPSLVHCFAGKDRTGVAAALLHRALGVHDDDAMADYLLTNDAPTMHVLVDQASDGLRARWGGLSDADLRVILSVEEAYLAQAYSRMTAESGSIDAYMEQVLGVDDTMREQLRARYLD</sequence>
<name>A0A369Q562_9SPHN</name>
<dbReference type="PANTHER" id="PTHR31126:SF1">
    <property type="entry name" value="TYROSINE SPECIFIC PROTEIN PHOSPHATASES DOMAIN-CONTAINING PROTEIN"/>
    <property type="match status" value="1"/>
</dbReference>
<comment type="caution">
    <text evidence="2">The sequence shown here is derived from an EMBL/GenBank/DDBJ whole genome shotgun (WGS) entry which is preliminary data.</text>
</comment>
<dbReference type="InterPro" id="IPR016130">
    <property type="entry name" value="Tyr_Pase_AS"/>
</dbReference>
<keyword evidence="3" id="KW-1185">Reference proteome</keyword>
<dbReference type="InterPro" id="IPR026893">
    <property type="entry name" value="Tyr/Ser_Pase_IphP-type"/>
</dbReference>
<dbReference type="Pfam" id="PF13350">
    <property type="entry name" value="Y_phosphatase3"/>
    <property type="match status" value="1"/>
</dbReference>
<evidence type="ECO:0000313" key="3">
    <source>
        <dbReference type="Proteomes" id="UP000253727"/>
    </source>
</evidence>
<proteinExistence type="inferred from homology"/>
<evidence type="ECO:0000313" key="2">
    <source>
        <dbReference type="EMBL" id="RDC59612.1"/>
    </source>
</evidence>
<protein>
    <submittedName>
        <fullName evidence="2">Protein-tyrosine-phosphatase</fullName>
        <ecNumber evidence="2">3.1.3.48</ecNumber>
    </submittedName>
</protein>
<dbReference type="PROSITE" id="PS00383">
    <property type="entry name" value="TYR_PHOSPHATASE_1"/>
    <property type="match status" value="1"/>
</dbReference>
<keyword evidence="2" id="KW-0378">Hydrolase</keyword>
<dbReference type="SUPFAM" id="SSF52799">
    <property type="entry name" value="(Phosphotyrosine protein) phosphatases II"/>
    <property type="match status" value="1"/>
</dbReference>
<dbReference type="PANTHER" id="PTHR31126">
    <property type="entry name" value="TYROSINE-PROTEIN PHOSPHATASE"/>
    <property type="match status" value="1"/>
</dbReference>
<comment type="similarity">
    <text evidence="1">Belongs to the protein-tyrosine phosphatase family.</text>
</comment>
<dbReference type="AlphaFoldDB" id="A0A369Q562"/>
<organism evidence="2 3">
    <name type="scientific">Alteripontixanthobacter maritimus</name>
    <dbReference type="NCBI Taxonomy" id="2161824"/>
    <lineage>
        <taxon>Bacteria</taxon>
        <taxon>Pseudomonadati</taxon>
        <taxon>Pseudomonadota</taxon>
        <taxon>Alphaproteobacteria</taxon>
        <taxon>Sphingomonadales</taxon>
        <taxon>Erythrobacteraceae</taxon>
        <taxon>Alteripontixanthobacter</taxon>
    </lineage>
</organism>
<dbReference type="InterPro" id="IPR029021">
    <property type="entry name" value="Prot-tyrosine_phosphatase-like"/>
</dbReference>
<dbReference type="RefSeq" id="WP_115365935.1">
    <property type="nucleotide sequence ID" value="NZ_QBKA01000002.1"/>
</dbReference>